<proteinExistence type="predicted"/>
<evidence type="ECO:0000256" key="1">
    <source>
        <dbReference type="SAM" id="MobiDB-lite"/>
    </source>
</evidence>
<dbReference type="WBParaSite" id="Csp11.Scaffold629.g12436.t1">
    <property type="protein sequence ID" value="Csp11.Scaffold629.g12436.t1"/>
    <property type="gene ID" value="Csp11.Scaffold629.g12436"/>
</dbReference>
<dbReference type="Proteomes" id="UP000095282">
    <property type="component" value="Unplaced"/>
</dbReference>
<keyword evidence="2" id="KW-1185">Reference proteome</keyword>
<sequence length="689" mass="80025">MKRNDLLKNVIAMNKSVVKLREVEYAENGSQTDWIRQQEENLYEPEEMLESRTKKDILLGVDVEELNRKRVELHTENFCDVCLPFNHSLDVQSWSLQDVLEMTSQFMENNEVEAFRLAGIKGNMLVQPYDDLFSKLNEERAIVSWRSFKKFVNMMEKMKEGIARNARSYRPALSPSEKTFENKRIQVEPIETVVDKLDPEDGYVEVRGRRHATIDLMEQRVERWGSEFSAVALPFDLSFKETRWSHEQLVQVVAQFLPNAAVHAIDSVRMVHGCGCCDGSPWGMSMFKELNMNSATISVAEFLEIKNYFDLLKNAQNDWEKKEARLDAERMKELEMLEGLHSMSRPLPAKSNKDSEPPVKRAHVKENPKAEKGSQTDEDVLAVGVRYKPEEELICCTKYRILRRVDLDELRREKVELNSMRFHNVCLPFNHSLNLDWWMQHDILEMTSQFMTANEVERFRLTRIDWFMLDQPNEKLFFKLNQKKAILSWRTFKKFINMVDRVKIAIARSSSGPVINSGSSYFSPSAEEIFEEKGVQADLIETVVDKLEEENGHVEVGGKRHATIDLLEERVECWGAGFSTVALPFDQSFKNEHWTHEQLVEVVAQFLPNAAAHAIDSQPLVGCSFHRFYLDSPEGMELFKNLNLHTANISGYEFLQVGKYFESLLGARQDYEVKQKEMERKQTEQEEAE</sequence>
<name>A0A1I7TWB8_9PELO</name>
<evidence type="ECO:0000313" key="2">
    <source>
        <dbReference type="Proteomes" id="UP000095282"/>
    </source>
</evidence>
<feature type="compositionally biased region" description="Basic and acidic residues" evidence="1">
    <location>
        <begin position="351"/>
        <end position="375"/>
    </location>
</feature>
<reference evidence="3" key="1">
    <citation type="submission" date="2016-11" db="UniProtKB">
        <authorList>
            <consortium name="WormBaseParasite"/>
        </authorList>
    </citation>
    <scope>IDENTIFICATION</scope>
</reference>
<feature type="region of interest" description="Disordered" evidence="1">
    <location>
        <begin position="343"/>
        <end position="376"/>
    </location>
</feature>
<dbReference type="AlphaFoldDB" id="A0A1I7TWB8"/>
<accession>A0A1I7TWB8</accession>
<protein>
    <submittedName>
        <fullName evidence="3">Retrotransposon protein, putative, unclassified</fullName>
    </submittedName>
</protein>
<evidence type="ECO:0000313" key="3">
    <source>
        <dbReference type="WBParaSite" id="Csp11.Scaffold629.g12436.t1"/>
    </source>
</evidence>
<organism evidence="2 3">
    <name type="scientific">Caenorhabditis tropicalis</name>
    <dbReference type="NCBI Taxonomy" id="1561998"/>
    <lineage>
        <taxon>Eukaryota</taxon>
        <taxon>Metazoa</taxon>
        <taxon>Ecdysozoa</taxon>
        <taxon>Nematoda</taxon>
        <taxon>Chromadorea</taxon>
        <taxon>Rhabditida</taxon>
        <taxon>Rhabditina</taxon>
        <taxon>Rhabditomorpha</taxon>
        <taxon>Rhabditoidea</taxon>
        <taxon>Rhabditidae</taxon>
        <taxon>Peloderinae</taxon>
        <taxon>Caenorhabditis</taxon>
    </lineage>
</organism>